<evidence type="ECO:0000313" key="2">
    <source>
        <dbReference type="EMBL" id="KKP32222.1"/>
    </source>
</evidence>
<organism evidence="2 3">
    <name type="scientific">Candidatus Woesebacteria bacterium GW2011_GWC2_31_9</name>
    <dbReference type="NCBI Taxonomy" id="1618586"/>
    <lineage>
        <taxon>Bacteria</taxon>
        <taxon>Candidatus Woeseibacteriota</taxon>
    </lineage>
</organism>
<comment type="caution">
    <text evidence="2">The sequence shown here is derived from an EMBL/GenBank/DDBJ whole genome shotgun (WGS) entry which is preliminary data.</text>
</comment>
<name>A0A0G0BMG6_9BACT</name>
<dbReference type="InterPro" id="IPR001173">
    <property type="entry name" value="Glyco_trans_2-like"/>
</dbReference>
<dbReference type="PANTHER" id="PTHR48090">
    <property type="entry name" value="UNDECAPRENYL-PHOSPHATE 4-DEOXY-4-FORMAMIDO-L-ARABINOSE TRANSFERASE-RELATED"/>
    <property type="match status" value="1"/>
</dbReference>
<dbReference type="Proteomes" id="UP000034803">
    <property type="component" value="Unassembled WGS sequence"/>
</dbReference>
<reference evidence="2 3" key="1">
    <citation type="journal article" date="2015" name="Nature">
        <title>rRNA introns, odd ribosomes, and small enigmatic genomes across a large radiation of phyla.</title>
        <authorList>
            <person name="Brown C.T."/>
            <person name="Hug L.A."/>
            <person name="Thomas B.C."/>
            <person name="Sharon I."/>
            <person name="Castelle C.J."/>
            <person name="Singh A."/>
            <person name="Wilkins M.J."/>
            <person name="Williams K.H."/>
            <person name="Banfield J.F."/>
        </authorList>
    </citation>
    <scope>NUCLEOTIDE SEQUENCE [LARGE SCALE GENOMIC DNA]</scope>
</reference>
<evidence type="ECO:0000259" key="1">
    <source>
        <dbReference type="Pfam" id="PF00535"/>
    </source>
</evidence>
<proteinExistence type="predicted"/>
<dbReference type="InterPro" id="IPR029044">
    <property type="entry name" value="Nucleotide-diphossugar_trans"/>
</dbReference>
<dbReference type="EMBL" id="LBOI01000001">
    <property type="protein sequence ID" value="KKP32222.1"/>
    <property type="molecule type" value="Genomic_DNA"/>
</dbReference>
<dbReference type="GO" id="GO:0016740">
    <property type="term" value="F:transferase activity"/>
    <property type="evidence" value="ECO:0007669"/>
    <property type="project" value="UniProtKB-KW"/>
</dbReference>
<dbReference type="Gene3D" id="3.90.550.10">
    <property type="entry name" value="Spore Coat Polysaccharide Biosynthesis Protein SpsA, Chain A"/>
    <property type="match status" value="1"/>
</dbReference>
<keyword evidence="2" id="KW-0808">Transferase</keyword>
<dbReference type="InterPro" id="IPR050256">
    <property type="entry name" value="Glycosyltransferase_2"/>
</dbReference>
<dbReference type="CDD" id="cd04179">
    <property type="entry name" value="DPM_DPG-synthase_like"/>
    <property type="match status" value="1"/>
</dbReference>
<evidence type="ECO:0000313" key="3">
    <source>
        <dbReference type="Proteomes" id="UP000034803"/>
    </source>
</evidence>
<gene>
    <name evidence="2" type="ORF">UR21_C0001G0018</name>
</gene>
<protein>
    <submittedName>
        <fullName evidence="2">Family 2 glycosyl transferase</fullName>
    </submittedName>
</protein>
<dbReference type="PANTHER" id="PTHR48090:SF7">
    <property type="entry name" value="RFBJ PROTEIN"/>
    <property type="match status" value="1"/>
</dbReference>
<feature type="domain" description="Glycosyltransferase 2-like" evidence="1">
    <location>
        <begin position="9"/>
        <end position="171"/>
    </location>
</feature>
<dbReference type="Pfam" id="PF00535">
    <property type="entry name" value="Glycos_transf_2"/>
    <property type="match status" value="1"/>
</dbReference>
<accession>A0A0G0BMG6</accession>
<dbReference type="SUPFAM" id="SSF53448">
    <property type="entry name" value="Nucleotide-diphospho-sugar transferases"/>
    <property type="match status" value="1"/>
</dbReference>
<dbReference type="AlphaFoldDB" id="A0A0G0BMG6"/>
<sequence length="251" mass="28730">MKNKKIIAIFIAYNVADSLEKFWTNLPKKYFDECILVDDCSKDETYKIAKRLKKLKVYRNPINLGYGGNLKRAISLALNDGADIIVDIHPDGEYKPTAIPLALFKIKNNNYEFIMGNRFTTKDKPLKNGMYVWKVIPLLFLSFIDRLVLGIKINDLHQGFRVYTKELLEKININNNSNDYIFSFEIIAQAVFAKAKVGEVPVETNYTGEKRGASFKNSLKYSLGTFKVLVLFILAKIGFKNKINNFKSPCC</sequence>